<organism evidence="1 2">
    <name type="scientific">Sinobacterium norvegicum</name>
    <dbReference type="NCBI Taxonomy" id="1641715"/>
    <lineage>
        <taxon>Bacteria</taxon>
        <taxon>Pseudomonadati</taxon>
        <taxon>Pseudomonadota</taxon>
        <taxon>Gammaproteobacteria</taxon>
        <taxon>Cellvibrionales</taxon>
        <taxon>Spongiibacteraceae</taxon>
        <taxon>Sinobacterium</taxon>
    </lineage>
</organism>
<sequence>MRLASKVIGFSAVTTANTGRHGHGLISSCVAGTRNSKGGKSTLTNTHTFDAEGRLVVIHIIAVRRLATIINNCTCRDSLANNTAITRRITDCYRKCFLTFVDLILCGLHRETLTLNTRLKDQGSIIADKIR</sequence>
<evidence type="ECO:0000313" key="2">
    <source>
        <dbReference type="Proteomes" id="UP000838100"/>
    </source>
</evidence>
<gene>
    <name evidence="1" type="ORF">SIN8267_03438</name>
</gene>
<dbReference type="Proteomes" id="UP000838100">
    <property type="component" value="Unassembled WGS sequence"/>
</dbReference>
<protein>
    <recommendedName>
        <fullName evidence="3">Secreted protein</fullName>
    </recommendedName>
</protein>
<reference evidence="1" key="1">
    <citation type="submission" date="2021-12" db="EMBL/GenBank/DDBJ databases">
        <authorList>
            <person name="Rodrigo-Torres L."/>
            <person name="Arahal R. D."/>
            <person name="Lucena T."/>
        </authorList>
    </citation>
    <scope>NUCLEOTIDE SEQUENCE</scope>
    <source>
        <strain evidence="1">CECT 8267</strain>
    </source>
</reference>
<comment type="caution">
    <text evidence="1">The sequence shown here is derived from an EMBL/GenBank/DDBJ whole genome shotgun (WGS) entry which is preliminary data.</text>
</comment>
<keyword evidence="2" id="KW-1185">Reference proteome</keyword>
<evidence type="ECO:0008006" key="3">
    <source>
        <dbReference type="Google" id="ProtNLM"/>
    </source>
</evidence>
<evidence type="ECO:0000313" key="1">
    <source>
        <dbReference type="EMBL" id="CAH0993290.1"/>
    </source>
</evidence>
<dbReference type="EMBL" id="CAKLPX010000006">
    <property type="protein sequence ID" value="CAH0993290.1"/>
    <property type="molecule type" value="Genomic_DNA"/>
</dbReference>
<proteinExistence type="predicted"/>
<name>A0ABN8ELM1_9GAMM</name>
<accession>A0ABN8ELM1</accession>